<protein>
    <submittedName>
        <fullName evidence="1">Uncharacterized protein</fullName>
    </submittedName>
</protein>
<proteinExistence type="predicted"/>
<organism evidence="1 2">
    <name type="scientific">Anopheles maculatus</name>
    <dbReference type="NCBI Taxonomy" id="74869"/>
    <lineage>
        <taxon>Eukaryota</taxon>
        <taxon>Metazoa</taxon>
        <taxon>Ecdysozoa</taxon>
        <taxon>Arthropoda</taxon>
        <taxon>Hexapoda</taxon>
        <taxon>Insecta</taxon>
        <taxon>Pterygota</taxon>
        <taxon>Neoptera</taxon>
        <taxon>Endopterygota</taxon>
        <taxon>Diptera</taxon>
        <taxon>Nematocera</taxon>
        <taxon>Culicoidea</taxon>
        <taxon>Culicidae</taxon>
        <taxon>Anophelinae</taxon>
        <taxon>Anopheles</taxon>
        <taxon>Anopheles maculatus group</taxon>
    </lineage>
</organism>
<evidence type="ECO:0000313" key="2">
    <source>
        <dbReference type="Proteomes" id="UP000075901"/>
    </source>
</evidence>
<reference evidence="2" key="1">
    <citation type="submission" date="2013-09" db="EMBL/GenBank/DDBJ databases">
        <title>The Genome Sequence of Anopheles maculatus species B.</title>
        <authorList>
            <consortium name="The Broad Institute Genomics Platform"/>
            <person name="Neafsey D.E."/>
            <person name="Besansky N."/>
            <person name="Howell P."/>
            <person name="Walton C."/>
            <person name="Young S.K."/>
            <person name="Zeng Q."/>
            <person name="Gargeya S."/>
            <person name="Fitzgerald M."/>
            <person name="Haas B."/>
            <person name="Abouelleil A."/>
            <person name="Allen A.W."/>
            <person name="Alvarado L."/>
            <person name="Arachchi H.M."/>
            <person name="Berlin A.M."/>
            <person name="Chapman S.B."/>
            <person name="Gainer-Dewar J."/>
            <person name="Goldberg J."/>
            <person name="Griggs A."/>
            <person name="Gujja S."/>
            <person name="Hansen M."/>
            <person name="Howarth C."/>
            <person name="Imamovic A."/>
            <person name="Ireland A."/>
            <person name="Larimer J."/>
            <person name="McCowan C."/>
            <person name="Murphy C."/>
            <person name="Pearson M."/>
            <person name="Poon T.W."/>
            <person name="Priest M."/>
            <person name="Roberts A."/>
            <person name="Saif S."/>
            <person name="Shea T."/>
            <person name="Sisk P."/>
            <person name="Sykes S."/>
            <person name="Wortman J."/>
            <person name="Nusbaum C."/>
            <person name="Birren B."/>
        </authorList>
    </citation>
    <scope>NUCLEOTIDE SEQUENCE [LARGE SCALE GENOMIC DNA]</scope>
    <source>
        <strain evidence="2">maculatus3</strain>
    </source>
</reference>
<dbReference type="VEuPathDB" id="VectorBase:AMAM018574"/>
<keyword evidence="2" id="KW-1185">Reference proteome</keyword>
<evidence type="ECO:0000313" key="1">
    <source>
        <dbReference type="EnsemblMetazoa" id="AMAM018574-PA"/>
    </source>
</evidence>
<sequence length="130" mass="14059">MARLSRLEMMEQRPHRCITPSTDPWRELDDCRLAEEGSTVGPPDEEVATVVVLVVAVGCPPLPAPVLAVVVVVVVVVGARRPSDAEVPRDLFDAATLTAFAKPLCVATHSPHTRTHAHTHLHACVNGYEK</sequence>
<reference evidence="1" key="2">
    <citation type="submission" date="2020-05" db="UniProtKB">
        <authorList>
            <consortium name="EnsemblMetazoa"/>
        </authorList>
    </citation>
    <scope>IDENTIFICATION</scope>
    <source>
        <strain evidence="1">maculatus3</strain>
    </source>
</reference>
<dbReference type="EnsemblMetazoa" id="AMAM018574-RA">
    <property type="protein sequence ID" value="AMAM018574-PA"/>
    <property type="gene ID" value="AMAM018574"/>
</dbReference>
<accession>A0A182T2Z9</accession>
<dbReference type="Proteomes" id="UP000075901">
    <property type="component" value="Unassembled WGS sequence"/>
</dbReference>
<dbReference type="AlphaFoldDB" id="A0A182T2Z9"/>
<name>A0A182T2Z9_9DIPT</name>